<evidence type="ECO:0000313" key="2">
    <source>
        <dbReference type="EMBL" id="KKL92000.1"/>
    </source>
</evidence>
<accession>A0A0F9IDW8</accession>
<name>A0A0F9IDW8_9ZZZZ</name>
<evidence type="ECO:0008006" key="3">
    <source>
        <dbReference type="Google" id="ProtNLM"/>
    </source>
</evidence>
<proteinExistence type="predicted"/>
<dbReference type="AlphaFoldDB" id="A0A0F9IDW8"/>
<organism evidence="2">
    <name type="scientific">marine sediment metagenome</name>
    <dbReference type="NCBI Taxonomy" id="412755"/>
    <lineage>
        <taxon>unclassified sequences</taxon>
        <taxon>metagenomes</taxon>
        <taxon>ecological metagenomes</taxon>
    </lineage>
</organism>
<reference evidence="2" key="1">
    <citation type="journal article" date="2015" name="Nature">
        <title>Complex archaea that bridge the gap between prokaryotes and eukaryotes.</title>
        <authorList>
            <person name="Spang A."/>
            <person name="Saw J.H."/>
            <person name="Jorgensen S.L."/>
            <person name="Zaremba-Niedzwiedzka K."/>
            <person name="Martijn J."/>
            <person name="Lind A.E."/>
            <person name="van Eijk R."/>
            <person name="Schleper C."/>
            <person name="Guy L."/>
            <person name="Ettema T.J."/>
        </authorList>
    </citation>
    <scope>NUCLEOTIDE SEQUENCE</scope>
</reference>
<sequence length="610" mass="70888">MSDLDDKEDFQVHRNAWVKQYGTKRGFNSHNYRRYGFINESSLRHHIASREGTGRSAHRHNRSDTRGTSNSNHNQRHRAFQKNSKGNNYTPASDKLLEYHKNLTLEEIRRTRYELIPPTLHREEINTIDELVTWIQTYTPYMQGKWNNKNTREIANTLFFEVFKKGDSTLIGKPRGSGKSKISVAVYLCIMANYWYPQGVIVNGPKAKRRIFNGMARVLIHNPLFRQKYGDIVSSKSKGEGVFELHPEIIDSLYTSTGYVTDDPAIQISVYSGIIGAHPYVVWLEDILQSEFKSMESNEYLLYEVFDGIIAKLSERIGGTLTRKGMDDMYSQLPSRNILLSIRGAIELLKGRWPIESELVYDEEGRAVDLIIPENSEYKIIERPGWTIKSLLIKRTLALKDPRSFEMFEREMQNNPILSEGLYFKDCEIEMVEPFRNGELANKLYMVMDPAFGKSSGSSDTAILVIGVYQQCFWIVEVIIAKFNDTEMGDMCEDLCDIHKPLEFRAENDFEQLTKNTHLMKRLRALRGFRTFYCKGFGDKQSRIEQLHTPLINGQWKIYNTARNKNELILQKQIYNRREGKFDGLDAMASGYRLFYDKLRTKRRRGVRVV</sequence>
<dbReference type="EMBL" id="LAZR01019585">
    <property type="protein sequence ID" value="KKL92000.1"/>
    <property type="molecule type" value="Genomic_DNA"/>
</dbReference>
<feature type="compositionally biased region" description="Polar residues" evidence="1">
    <location>
        <begin position="81"/>
        <end position="91"/>
    </location>
</feature>
<protein>
    <recommendedName>
        <fullName evidence="3">Terminase large subunit gp17-like C-terminal domain-containing protein</fullName>
    </recommendedName>
</protein>
<evidence type="ECO:0000256" key="1">
    <source>
        <dbReference type="SAM" id="MobiDB-lite"/>
    </source>
</evidence>
<gene>
    <name evidence="2" type="ORF">LCGC14_1889040</name>
</gene>
<comment type="caution">
    <text evidence="2">The sequence shown here is derived from an EMBL/GenBank/DDBJ whole genome shotgun (WGS) entry which is preliminary data.</text>
</comment>
<feature type="region of interest" description="Disordered" evidence="1">
    <location>
        <begin position="49"/>
        <end position="92"/>
    </location>
</feature>